<protein>
    <submittedName>
        <fullName evidence="5">E3 ubiquitin-protein ligase mib1-like</fullName>
    </submittedName>
</protein>
<dbReference type="SMART" id="SM00248">
    <property type="entry name" value="ANK"/>
    <property type="match status" value="2"/>
</dbReference>
<dbReference type="PRINTS" id="PR01415">
    <property type="entry name" value="ANKYRIN"/>
</dbReference>
<dbReference type="AlphaFoldDB" id="A0AAJ7TSD4"/>
<proteinExistence type="predicted"/>
<dbReference type="Gene3D" id="1.25.40.20">
    <property type="entry name" value="Ankyrin repeat-containing domain"/>
    <property type="match status" value="1"/>
</dbReference>
<dbReference type="SUPFAM" id="SSF47986">
    <property type="entry name" value="DEATH domain"/>
    <property type="match status" value="1"/>
</dbReference>
<dbReference type="Gene3D" id="1.10.533.10">
    <property type="entry name" value="Death Domain, Fas"/>
    <property type="match status" value="1"/>
</dbReference>
<keyword evidence="2 3" id="KW-0040">ANK repeat</keyword>
<dbReference type="PROSITE" id="PS50297">
    <property type="entry name" value="ANK_REP_REGION"/>
    <property type="match status" value="2"/>
</dbReference>
<dbReference type="Proteomes" id="UP001318040">
    <property type="component" value="Chromosome 35"/>
</dbReference>
<dbReference type="PROSITE" id="PS50088">
    <property type="entry name" value="ANK_REPEAT"/>
    <property type="match status" value="2"/>
</dbReference>
<sequence>MQADKLHKSSNPYAIDVLQLRKDDLCADILNTELLLRLLVEHGALSYHQHAALALLESRRECNASMLEMVARSGERACRLFFNPCLKRAEPEVYLDIRRHVAEVSTKVGDSQRQLIGYLLEMDGCELGDVNKGGGQPKKSGVKAKVEPVKAKPTQPAATVTAASVLKAAVDGDVDHIQKARTANFNLNVVNRNREGPLHLAAAQGHAKVVAALLKAGVNVNARDASGKAPIHAATRNGHGDVVKLLLDAGADVVGSKASAKSTPKNGGSSSSCCSCCWE</sequence>
<feature type="repeat" description="ANK" evidence="3">
    <location>
        <begin position="226"/>
        <end position="253"/>
    </location>
</feature>
<accession>A0AAJ7TSD4</accession>
<dbReference type="InterPro" id="IPR002110">
    <property type="entry name" value="Ankyrin_rpt"/>
</dbReference>
<feature type="repeat" description="ANK" evidence="3">
    <location>
        <begin position="193"/>
        <end position="225"/>
    </location>
</feature>
<evidence type="ECO:0000256" key="2">
    <source>
        <dbReference type="ARBA" id="ARBA00023043"/>
    </source>
</evidence>
<dbReference type="Pfam" id="PF12796">
    <property type="entry name" value="Ank_2"/>
    <property type="match status" value="1"/>
</dbReference>
<dbReference type="PANTHER" id="PTHR24171">
    <property type="entry name" value="ANKYRIN REPEAT DOMAIN-CONTAINING PROTEIN 39-RELATED"/>
    <property type="match status" value="1"/>
</dbReference>
<organism evidence="4 5">
    <name type="scientific">Petromyzon marinus</name>
    <name type="common">Sea lamprey</name>
    <dbReference type="NCBI Taxonomy" id="7757"/>
    <lineage>
        <taxon>Eukaryota</taxon>
        <taxon>Metazoa</taxon>
        <taxon>Chordata</taxon>
        <taxon>Craniata</taxon>
        <taxon>Vertebrata</taxon>
        <taxon>Cyclostomata</taxon>
        <taxon>Hyperoartia</taxon>
        <taxon>Petromyzontiformes</taxon>
        <taxon>Petromyzontidae</taxon>
        <taxon>Petromyzon</taxon>
    </lineage>
</organism>
<evidence type="ECO:0000256" key="3">
    <source>
        <dbReference type="PROSITE-ProRule" id="PRU00023"/>
    </source>
</evidence>
<keyword evidence="4" id="KW-1185">Reference proteome</keyword>
<keyword evidence="1" id="KW-0677">Repeat</keyword>
<dbReference type="SUPFAM" id="SSF48403">
    <property type="entry name" value="Ankyrin repeat"/>
    <property type="match status" value="1"/>
</dbReference>
<evidence type="ECO:0000313" key="4">
    <source>
        <dbReference type="Proteomes" id="UP001318040"/>
    </source>
</evidence>
<name>A0AAJ7TSD4_PETMA</name>
<dbReference type="InterPro" id="IPR036770">
    <property type="entry name" value="Ankyrin_rpt-contain_sf"/>
</dbReference>
<gene>
    <name evidence="5" type="primary">LOC116948824</name>
</gene>
<evidence type="ECO:0000256" key="1">
    <source>
        <dbReference type="ARBA" id="ARBA00022737"/>
    </source>
</evidence>
<dbReference type="RefSeq" id="XP_032821838.1">
    <property type="nucleotide sequence ID" value="XM_032965947.1"/>
</dbReference>
<evidence type="ECO:0000313" key="5">
    <source>
        <dbReference type="RefSeq" id="XP_032821838.1"/>
    </source>
</evidence>
<dbReference type="InterPro" id="IPR011029">
    <property type="entry name" value="DEATH-like_dom_sf"/>
</dbReference>
<dbReference type="PANTHER" id="PTHR24171:SF9">
    <property type="entry name" value="ANKYRIN REPEAT DOMAIN-CONTAINING PROTEIN 39"/>
    <property type="match status" value="1"/>
</dbReference>
<dbReference type="KEGG" id="pmrn:116948824"/>
<reference evidence="5" key="1">
    <citation type="submission" date="2025-08" db="UniProtKB">
        <authorList>
            <consortium name="RefSeq"/>
        </authorList>
    </citation>
    <scope>IDENTIFICATION</scope>
    <source>
        <tissue evidence="5">Sperm</tissue>
    </source>
</reference>